<dbReference type="PANTHER" id="PTHR35617:SF3">
    <property type="entry name" value="CORE-BINDING (CB) DOMAIN-CONTAINING PROTEIN"/>
    <property type="match status" value="1"/>
</dbReference>
<dbReference type="InterPro" id="IPR010998">
    <property type="entry name" value="Integrase_recombinase_N"/>
</dbReference>
<evidence type="ECO:0000313" key="3">
    <source>
        <dbReference type="Proteomes" id="UP000279307"/>
    </source>
</evidence>
<comment type="caution">
    <text evidence="2">The sequence shown here is derived from an EMBL/GenBank/DDBJ whole genome shotgun (WGS) entry which is preliminary data.</text>
</comment>
<evidence type="ECO:0008006" key="4">
    <source>
        <dbReference type="Google" id="ProtNLM"/>
    </source>
</evidence>
<dbReference type="OrthoDB" id="7699712at2759"/>
<dbReference type="AlphaFoldDB" id="A0A3L8DHU2"/>
<name>A0A3L8DHU2_OOCBI</name>
<dbReference type="PANTHER" id="PTHR35617">
    <property type="entry name" value="PHAGE_INTEGRASE DOMAIN-CONTAINING PROTEIN"/>
    <property type="match status" value="1"/>
</dbReference>
<sequence>MSMRLNQLKKLLGRWRRRRPNLNRPARRRSVVRNKPIFRFVKCSRKTRDPLLATCLQEGLPIKLHQEILISPQRPDTLLNPIASAGRLADFQDGWRAITTNSQDSSSGMEYPFPGSSEVIRQAFGAQTVPSAALEVMIASLAPSTIKQYTRPLRTWWTFCQTHGISPYAPDIARVLEFLSQELRHSNSYSTLNTARSAISLISSTEIGNHPLVKRFCKGASYLKPPKPRYDFIWDPAPVIANLATMFPYTSISLPAITKKLVLLLALESGQRAQTLAYIKISQLSFSRDKLLIRIPDRIKTSGPGRAQPVLSFSRFLHRPELCIITLLEHYLDLTKELRPANCDSLFLSYVKLHKSVEVQTISR</sequence>
<dbReference type="SUPFAM" id="SSF47823">
    <property type="entry name" value="lambda integrase-like, N-terminal domain"/>
    <property type="match status" value="1"/>
</dbReference>
<protein>
    <recommendedName>
        <fullName evidence="4">Core-binding (CB) domain-containing protein</fullName>
    </recommendedName>
</protein>
<evidence type="ECO:0000313" key="2">
    <source>
        <dbReference type="EMBL" id="RLU19489.1"/>
    </source>
</evidence>
<organism evidence="2 3">
    <name type="scientific">Ooceraea biroi</name>
    <name type="common">Clonal raider ant</name>
    <name type="synonym">Cerapachys biroi</name>
    <dbReference type="NCBI Taxonomy" id="2015173"/>
    <lineage>
        <taxon>Eukaryota</taxon>
        <taxon>Metazoa</taxon>
        <taxon>Ecdysozoa</taxon>
        <taxon>Arthropoda</taxon>
        <taxon>Hexapoda</taxon>
        <taxon>Insecta</taxon>
        <taxon>Pterygota</taxon>
        <taxon>Neoptera</taxon>
        <taxon>Endopterygota</taxon>
        <taxon>Hymenoptera</taxon>
        <taxon>Apocrita</taxon>
        <taxon>Aculeata</taxon>
        <taxon>Formicoidea</taxon>
        <taxon>Formicidae</taxon>
        <taxon>Dorylinae</taxon>
        <taxon>Ooceraea</taxon>
    </lineage>
</organism>
<proteinExistence type="predicted"/>
<dbReference type="Proteomes" id="UP000279307">
    <property type="component" value="Chromosome 8"/>
</dbReference>
<gene>
    <name evidence="2" type="ORF">DMN91_008046</name>
</gene>
<dbReference type="EMBL" id="QOIP01000008">
    <property type="protein sequence ID" value="RLU19489.1"/>
    <property type="molecule type" value="Genomic_DNA"/>
</dbReference>
<dbReference type="GO" id="GO:0003677">
    <property type="term" value="F:DNA binding"/>
    <property type="evidence" value="ECO:0007669"/>
    <property type="project" value="UniProtKB-KW"/>
</dbReference>
<dbReference type="Gene3D" id="1.10.150.130">
    <property type="match status" value="1"/>
</dbReference>
<keyword evidence="1" id="KW-0238">DNA-binding</keyword>
<evidence type="ECO:0000256" key="1">
    <source>
        <dbReference type="ARBA" id="ARBA00023125"/>
    </source>
</evidence>
<accession>A0A3L8DHU2</accession>
<reference evidence="2 3" key="1">
    <citation type="journal article" date="2018" name="Genome Res.">
        <title>The genomic architecture and molecular evolution of ant odorant receptors.</title>
        <authorList>
            <person name="McKenzie S.K."/>
            <person name="Kronauer D.J.C."/>
        </authorList>
    </citation>
    <scope>NUCLEOTIDE SEQUENCE [LARGE SCALE GENOMIC DNA]</scope>
    <source>
        <strain evidence="2">Clonal line C1</strain>
    </source>
</reference>